<keyword evidence="3" id="KW-1185">Reference proteome</keyword>
<evidence type="ECO:0000313" key="2">
    <source>
        <dbReference type="EMBL" id="SMD08754.1"/>
    </source>
</evidence>
<dbReference type="OrthoDB" id="3628536at2"/>
<accession>A0A1Y5XRG8</accession>
<dbReference type="Pfam" id="PF11239">
    <property type="entry name" value="DUF3040"/>
    <property type="match status" value="1"/>
</dbReference>
<evidence type="ECO:0000256" key="1">
    <source>
        <dbReference type="SAM" id="Phobius"/>
    </source>
</evidence>
<proteinExistence type="predicted"/>
<dbReference type="Proteomes" id="UP000192674">
    <property type="component" value="Unassembled WGS sequence"/>
</dbReference>
<dbReference type="RefSeq" id="WP_084428641.1">
    <property type="nucleotide sequence ID" value="NZ_FWXV01000003.1"/>
</dbReference>
<keyword evidence="1" id="KW-0812">Transmembrane</keyword>
<keyword evidence="1" id="KW-0472">Membrane</keyword>
<keyword evidence="1" id="KW-1133">Transmembrane helix</keyword>
<dbReference type="InterPro" id="IPR021401">
    <property type="entry name" value="DUF3040"/>
</dbReference>
<reference evidence="2 3" key="1">
    <citation type="submission" date="2017-04" db="EMBL/GenBank/DDBJ databases">
        <authorList>
            <person name="Afonso C.L."/>
            <person name="Miller P.J."/>
            <person name="Scott M.A."/>
            <person name="Spackman E."/>
            <person name="Goraichik I."/>
            <person name="Dimitrov K.M."/>
            <person name="Suarez D.L."/>
            <person name="Swayne D.E."/>
        </authorList>
    </citation>
    <scope>NUCLEOTIDE SEQUENCE [LARGE SCALE GENOMIC DNA]</scope>
    <source>
        <strain evidence="2 3">DSM 43828</strain>
    </source>
</reference>
<protein>
    <recommendedName>
        <fullName evidence="4">DUF3040 domain-containing protein</fullName>
    </recommendedName>
</protein>
<organism evidence="2 3">
    <name type="scientific">Kibdelosporangium aridum</name>
    <dbReference type="NCBI Taxonomy" id="2030"/>
    <lineage>
        <taxon>Bacteria</taxon>
        <taxon>Bacillati</taxon>
        <taxon>Actinomycetota</taxon>
        <taxon>Actinomycetes</taxon>
        <taxon>Pseudonocardiales</taxon>
        <taxon>Pseudonocardiaceae</taxon>
        <taxon>Kibdelosporangium</taxon>
    </lineage>
</organism>
<sequence>MFTPYERRQLRLIEEWFEQDDPQLARTLRSGPVKRQSAVPQSVVLAVAGSLGLLGIITGAFMLIFSALVAGTVASCMIVSRRKTDN</sequence>
<dbReference type="EMBL" id="FWXV01000003">
    <property type="protein sequence ID" value="SMD08754.1"/>
    <property type="molecule type" value="Genomic_DNA"/>
</dbReference>
<name>A0A1Y5XRG8_KIBAR</name>
<evidence type="ECO:0008006" key="4">
    <source>
        <dbReference type="Google" id="ProtNLM"/>
    </source>
</evidence>
<feature type="transmembrane region" description="Helical" evidence="1">
    <location>
        <begin position="38"/>
        <end position="57"/>
    </location>
</feature>
<gene>
    <name evidence="2" type="ORF">SAMN05661093_04348</name>
</gene>
<evidence type="ECO:0000313" key="3">
    <source>
        <dbReference type="Proteomes" id="UP000192674"/>
    </source>
</evidence>
<dbReference type="AlphaFoldDB" id="A0A1Y5XRG8"/>